<sequence length="99" mass="10807">MSDDSDTVFVRSQRGGDDRRPHHTDRNCDRLQQAVSVLEKERSVLPDDHPECSVCAGERENDMSTGPQLCSKIAKMNPEDVGLSPLGERADQPGGAADD</sequence>
<evidence type="ECO:0000256" key="1">
    <source>
        <dbReference type="SAM" id="MobiDB-lite"/>
    </source>
</evidence>
<dbReference type="Proteomes" id="UP000219453">
    <property type="component" value="Unassembled WGS sequence"/>
</dbReference>
<keyword evidence="3" id="KW-1185">Reference proteome</keyword>
<name>A0A285P972_NATPI</name>
<dbReference type="AlphaFoldDB" id="A0A285P972"/>
<protein>
    <submittedName>
        <fullName evidence="2">Uncharacterized protein</fullName>
    </submittedName>
</protein>
<dbReference type="EMBL" id="OBEJ01000009">
    <property type="protein sequence ID" value="SNZ18285.1"/>
    <property type="molecule type" value="Genomic_DNA"/>
</dbReference>
<evidence type="ECO:0000313" key="3">
    <source>
        <dbReference type="Proteomes" id="UP000219453"/>
    </source>
</evidence>
<evidence type="ECO:0000313" key="2">
    <source>
        <dbReference type="EMBL" id="SNZ18285.1"/>
    </source>
</evidence>
<dbReference type="RefSeq" id="WP_097010190.1">
    <property type="nucleotide sequence ID" value="NZ_OBEJ01000009.1"/>
</dbReference>
<organism evidence="2 3">
    <name type="scientific">Natronoarchaeum philippinense</name>
    <dbReference type="NCBI Taxonomy" id="558529"/>
    <lineage>
        <taxon>Archaea</taxon>
        <taxon>Methanobacteriati</taxon>
        <taxon>Methanobacteriota</taxon>
        <taxon>Stenosarchaea group</taxon>
        <taxon>Halobacteria</taxon>
        <taxon>Halobacteriales</taxon>
        <taxon>Natronoarchaeaceae</taxon>
    </lineage>
</organism>
<feature type="region of interest" description="Disordered" evidence="1">
    <location>
        <begin position="78"/>
        <end position="99"/>
    </location>
</feature>
<feature type="region of interest" description="Disordered" evidence="1">
    <location>
        <begin position="1"/>
        <end position="29"/>
    </location>
</feature>
<accession>A0A285P972</accession>
<proteinExistence type="predicted"/>
<feature type="compositionally biased region" description="Basic and acidic residues" evidence="1">
    <location>
        <begin position="14"/>
        <end position="29"/>
    </location>
</feature>
<dbReference type="OrthoDB" id="386541at2157"/>
<gene>
    <name evidence="2" type="ORF">SAMN06269185_3320</name>
</gene>
<reference evidence="3" key="1">
    <citation type="submission" date="2017-09" db="EMBL/GenBank/DDBJ databases">
        <authorList>
            <person name="Varghese N."/>
            <person name="Submissions S."/>
        </authorList>
    </citation>
    <scope>NUCLEOTIDE SEQUENCE [LARGE SCALE GENOMIC DNA]</scope>
    <source>
        <strain evidence="3">DSM 27208</strain>
    </source>
</reference>